<dbReference type="Gene3D" id="2.40.50.480">
    <property type="match status" value="1"/>
</dbReference>
<feature type="transmembrane region" description="Helical" evidence="1">
    <location>
        <begin position="6"/>
        <end position="27"/>
    </location>
</feature>
<keyword evidence="1" id="KW-0812">Transmembrane</keyword>
<evidence type="ECO:0000313" key="3">
    <source>
        <dbReference type="Proteomes" id="UP000680279"/>
    </source>
</evidence>
<dbReference type="SUPFAM" id="SSF159121">
    <property type="entry name" value="BC4932-like"/>
    <property type="match status" value="1"/>
</dbReference>
<gene>
    <name evidence="2" type="ORF">J1TS3_16720</name>
</gene>
<dbReference type="RefSeq" id="WP_212962758.1">
    <property type="nucleotide sequence ID" value="NZ_BOQT01000005.1"/>
</dbReference>
<proteinExistence type="predicted"/>
<sequence length="68" mass="7874">MTEGVGAPSVVFNVFTSNYSILFFIVFNRFKFEMMASYFYKQTAFNEKGEAVEVEFSAQKELRQGAFF</sequence>
<reference evidence="2 3" key="1">
    <citation type="submission" date="2021-03" db="EMBL/GenBank/DDBJ databases">
        <title>Antimicrobial resistance genes in bacteria isolated from Japanese honey, and their potential for conferring macrolide and lincosamide resistance in the American foulbrood pathogen Paenibacillus larvae.</title>
        <authorList>
            <person name="Okamoto M."/>
            <person name="Kumagai M."/>
            <person name="Kanamori H."/>
            <person name="Takamatsu D."/>
        </authorList>
    </citation>
    <scope>NUCLEOTIDE SEQUENCE [LARGE SCALE GENOMIC DNA]</scope>
    <source>
        <strain evidence="2 3">J1TS3</strain>
    </source>
</reference>
<name>A0ABQ4K5V8_9BACI</name>
<dbReference type="Proteomes" id="UP000680279">
    <property type="component" value="Unassembled WGS sequence"/>
</dbReference>
<evidence type="ECO:0000313" key="2">
    <source>
        <dbReference type="EMBL" id="GIN20538.1"/>
    </source>
</evidence>
<comment type="caution">
    <text evidence="2">The sequence shown here is derived from an EMBL/GenBank/DDBJ whole genome shotgun (WGS) entry which is preliminary data.</text>
</comment>
<dbReference type="InterPro" id="IPR006542">
    <property type="entry name" value="DUF1093"/>
</dbReference>
<dbReference type="Pfam" id="PF06486">
    <property type="entry name" value="DUF1093"/>
    <property type="match status" value="1"/>
</dbReference>
<keyword evidence="1" id="KW-1133">Transmembrane helix</keyword>
<organism evidence="2 3">
    <name type="scientific">Siminovitchia fordii</name>
    <dbReference type="NCBI Taxonomy" id="254759"/>
    <lineage>
        <taxon>Bacteria</taxon>
        <taxon>Bacillati</taxon>
        <taxon>Bacillota</taxon>
        <taxon>Bacilli</taxon>
        <taxon>Bacillales</taxon>
        <taxon>Bacillaceae</taxon>
        <taxon>Siminovitchia</taxon>
    </lineage>
</organism>
<dbReference type="InterPro" id="IPR036166">
    <property type="entry name" value="YxeA-like_sf"/>
</dbReference>
<dbReference type="EMBL" id="BOQT01000005">
    <property type="protein sequence ID" value="GIN20538.1"/>
    <property type="molecule type" value="Genomic_DNA"/>
</dbReference>
<accession>A0ABQ4K5V8</accession>
<protein>
    <submittedName>
        <fullName evidence="2">Uncharacterized protein</fullName>
    </submittedName>
</protein>
<keyword evidence="3" id="KW-1185">Reference proteome</keyword>
<keyword evidence="1" id="KW-0472">Membrane</keyword>
<evidence type="ECO:0000256" key="1">
    <source>
        <dbReference type="SAM" id="Phobius"/>
    </source>
</evidence>